<dbReference type="STRING" id="660518.SAMN05216218_10270"/>
<dbReference type="Proteomes" id="UP000199076">
    <property type="component" value="Unassembled WGS sequence"/>
</dbReference>
<organism evidence="1 2">
    <name type="scientific">Halorientalis regularis</name>
    <dbReference type="NCBI Taxonomy" id="660518"/>
    <lineage>
        <taxon>Archaea</taxon>
        <taxon>Methanobacteriati</taxon>
        <taxon>Methanobacteriota</taxon>
        <taxon>Stenosarchaea group</taxon>
        <taxon>Halobacteria</taxon>
        <taxon>Halobacteriales</taxon>
        <taxon>Haloarculaceae</taxon>
        <taxon>Halorientalis</taxon>
    </lineage>
</organism>
<dbReference type="AlphaFoldDB" id="A0A1G7GJG6"/>
<dbReference type="RefSeq" id="WP_139171045.1">
    <property type="nucleotide sequence ID" value="NZ_FNBK01000002.1"/>
</dbReference>
<sequence length="79" mass="8267">MQFRKPLAIVFAALLTITLLSSGAVAQTDGTDTQSEGCTVVIDDDRTILDLLGGGDGGIVLTTQKLFEIVVQLLTGNCL</sequence>
<proteinExistence type="predicted"/>
<evidence type="ECO:0000313" key="1">
    <source>
        <dbReference type="EMBL" id="SDE88277.1"/>
    </source>
</evidence>
<dbReference type="OrthoDB" id="380033at2157"/>
<reference evidence="2" key="1">
    <citation type="submission" date="2016-10" db="EMBL/GenBank/DDBJ databases">
        <authorList>
            <person name="Varghese N."/>
            <person name="Submissions S."/>
        </authorList>
    </citation>
    <scope>NUCLEOTIDE SEQUENCE [LARGE SCALE GENOMIC DNA]</scope>
    <source>
        <strain evidence="2">IBRC-M 10760</strain>
    </source>
</reference>
<name>A0A1G7GJG6_9EURY</name>
<protein>
    <submittedName>
        <fullName evidence="1">Uncharacterized protein</fullName>
    </submittedName>
</protein>
<dbReference type="EMBL" id="FNBK01000002">
    <property type="protein sequence ID" value="SDE88277.1"/>
    <property type="molecule type" value="Genomic_DNA"/>
</dbReference>
<accession>A0A1G7GJG6</accession>
<gene>
    <name evidence="1" type="ORF">SAMN05216218_10270</name>
</gene>
<keyword evidence="2" id="KW-1185">Reference proteome</keyword>
<evidence type="ECO:0000313" key="2">
    <source>
        <dbReference type="Proteomes" id="UP000199076"/>
    </source>
</evidence>